<gene>
    <name evidence="13" type="ORF">GZ78_12115</name>
</gene>
<dbReference type="PANTHER" id="PTHR33446:SF11">
    <property type="entry name" value="TONB3"/>
    <property type="match status" value="1"/>
</dbReference>
<proteinExistence type="inferred from homology"/>
<protein>
    <submittedName>
        <fullName evidence="13">Energy transducer TonB</fullName>
    </submittedName>
</protein>
<feature type="compositionally biased region" description="Basic and acidic residues" evidence="10">
    <location>
        <begin position="84"/>
        <end position="105"/>
    </location>
</feature>
<feature type="transmembrane region" description="Helical" evidence="11">
    <location>
        <begin position="21"/>
        <end position="44"/>
    </location>
</feature>
<dbReference type="NCBIfam" id="TIGR01352">
    <property type="entry name" value="tonB_Cterm"/>
    <property type="match status" value="1"/>
</dbReference>
<dbReference type="GO" id="GO:0031992">
    <property type="term" value="F:energy transducer activity"/>
    <property type="evidence" value="ECO:0007669"/>
    <property type="project" value="TreeGrafter"/>
</dbReference>
<keyword evidence="4" id="KW-1003">Cell membrane</keyword>
<evidence type="ECO:0000256" key="11">
    <source>
        <dbReference type="SAM" id="Phobius"/>
    </source>
</evidence>
<evidence type="ECO:0000256" key="3">
    <source>
        <dbReference type="ARBA" id="ARBA00022448"/>
    </source>
</evidence>
<keyword evidence="7" id="KW-0653">Protein transport</keyword>
<dbReference type="InterPro" id="IPR051045">
    <property type="entry name" value="TonB-dependent_transducer"/>
</dbReference>
<evidence type="ECO:0000256" key="6">
    <source>
        <dbReference type="ARBA" id="ARBA00022692"/>
    </source>
</evidence>
<dbReference type="PROSITE" id="PS52015">
    <property type="entry name" value="TONB_CTD"/>
    <property type="match status" value="1"/>
</dbReference>
<evidence type="ECO:0000256" key="2">
    <source>
        <dbReference type="ARBA" id="ARBA00006555"/>
    </source>
</evidence>
<evidence type="ECO:0000256" key="5">
    <source>
        <dbReference type="ARBA" id="ARBA00022519"/>
    </source>
</evidence>
<dbReference type="AlphaFoldDB" id="A0A081NIJ0"/>
<keyword evidence="3" id="KW-0813">Transport</keyword>
<dbReference type="PANTHER" id="PTHR33446">
    <property type="entry name" value="PROTEIN TONB-RELATED"/>
    <property type="match status" value="1"/>
</dbReference>
<evidence type="ECO:0000256" key="1">
    <source>
        <dbReference type="ARBA" id="ARBA00004383"/>
    </source>
</evidence>
<dbReference type="SUPFAM" id="SSF74653">
    <property type="entry name" value="TolA/TonB C-terminal domain"/>
    <property type="match status" value="1"/>
</dbReference>
<evidence type="ECO:0000256" key="4">
    <source>
        <dbReference type="ARBA" id="ARBA00022475"/>
    </source>
</evidence>
<accession>A0A081NIJ0</accession>
<evidence type="ECO:0000256" key="8">
    <source>
        <dbReference type="ARBA" id="ARBA00022989"/>
    </source>
</evidence>
<dbReference type="InterPro" id="IPR037682">
    <property type="entry name" value="TonB_C"/>
</dbReference>
<reference evidence="13 14" key="1">
    <citation type="submission" date="2014-06" db="EMBL/GenBank/DDBJ databases">
        <title>Whole Genome Sequences of Three Symbiotic Endozoicomonas Bacteria.</title>
        <authorList>
            <person name="Neave M.J."/>
            <person name="Apprill A."/>
            <person name="Voolstra C.R."/>
        </authorList>
    </citation>
    <scope>NUCLEOTIDE SEQUENCE [LARGE SCALE GENOMIC DNA]</scope>
    <source>
        <strain evidence="13 14">DSM 25634</strain>
    </source>
</reference>
<feature type="compositionally biased region" description="Low complexity" evidence="10">
    <location>
        <begin position="109"/>
        <end position="125"/>
    </location>
</feature>
<keyword evidence="9 11" id="KW-0472">Membrane</keyword>
<evidence type="ECO:0000256" key="7">
    <source>
        <dbReference type="ARBA" id="ARBA00022927"/>
    </source>
</evidence>
<keyword evidence="5" id="KW-0997">Cell inner membrane</keyword>
<dbReference type="STRING" id="1137799.GZ78_12115"/>
<evidence type="ECO:0000313" key="14">
    <source>
        <dbReference type="Proteomes" id="UP000028073"/>
    </source>
</evidence>
<dbReference type="EMBL" id="JOKH01000002">
    <property type="protein sequence ID" value="KEQ18263.1"/>
    <property type="molecule type" value="Genomic_DNA"/>
</dbReference>
<comment type="subcellular location">
    <subcellularLocation>
        <location evidence="1">Cell inner membrane</location>
        <topology evidence="1">Single-pass membrane protein</topology>
        <orientation evidence="1">Periplasmic side</orientation>
    </subcellularLocation>
</comment>
<dbReference type="Proteomes" id="UP000028073">
    <property type="component" value="Unassembled WGS sequence"/>
</dbReference>
<organism evidence="13 14">
    <name type="scientific">Endozoicomonas numazuensis</name>
    <dbReference type="NCBI Taxonomy" id="1137799"/>
    <lineage>
        <taxon>Bacteria</taxon>
        <taxon>Pseudomonadati</taxon>
        <taxon>Pseudomonadota</taxon>
        <taxon>Gammaproteobacteria</taxon>
        <taxon>Oceanospirillales</taxon>
        <taxon>Endozoicomonadaceae</taxon>
        <taxon>Endozoicomonas</taxon>
    </lineage>
</organism>
<keyword evidence="6 11" id="KW-0812">Transmembrane</keyword>
<comment type="similarity">
    <text evidence="2">Belongs to the TonB family.</text>
</comment>
<dbReference type="Gene3D" id="3.30.1150.10">
    <property type="match status" value="1"/>
</dbReference>
<feature type="domain" description="TonB C-terminal" evidence="12">
    <location>
        <begin position="202"/>
        <end position="300"/>
    </location>
</feature>
<dbReference type="GO" id="GO:0055085">
    <property type="term" value="P:transmembrane transport"/>
    <property type="evidence" value="ECO:0007669"/>
    <property type="project" value="InterPro"/>
</dbReference>
<dbReference type="GO" id="GO:0015031">
    <property type="term" value="P:protein transport"/>
    <property type="evidence" value="ECO:0007669"/>
    <property type="project" value="UniProtKB-KW"/>
</dbReference>
<sequence length="300" mass="33704">MQDAVFKRPAPSMTTVSSADRLGFTLFMAAAIHAVTVLGLSFGLEDKAPPPKTLEVTLATYKSQTKPEDAEYLAQLNQQGSGTLEKKATPTTDRKTDIQDNKINEVELQPQEAAAPKTQAKKTPQVVTRAESKKKVQDSEEINQPTPEQSKEAEPRKHIDLRQEIASLEAQLSDQRQEYAKRPRVKRLTAASTMLEPGAAYKNAWRQKVERIGNLNYPAQARQQKLYGELRLMVAINRDGTLSTVEILKSSGYNVLDDAAIRIVRLAAPYAPFTDDLRDYDMVEIIRTWRFEKGDRLFSQ</sequence>
<dbReference type="eggNOG" id="COG0810">
    <property type="taxonomic scope" value="Bacteria"/>
</dbReference>
<dbReference type="GO" id="GO:0098797">
    <property type="term" value="C:plasma membrane protein complex"/>
    <property type="evidence" value="ECO:0007669"/>
    <property type="project" value="TreeGrafter"/>
</dbReference>
<evidence type="ECO:0000256" key="9">
    <source>
        <dbReference type="ARBA" id="ARBA00023136"/>
    </source>
</evidence>
<comment type="caution">
    <text evidence="13">The sequence shown here is derived from an EMBL/GenBank/DDBJ whole genome shotgun (WGS) entry which is preliminary data.</text>
</comment>
<evidence type="ECO:0000256" key="10">
    <source>
        <dbReference type="SAM" id="MobiDB-lite"/>
    </source>
</evidence>
<evidence type="ECO:0000313" key="13">
    <source>
        <dbReference type="EMBL" id="KEQ18263.1"/>
    </source>
</evidence>
<evidence type="ECO:0000259" key="12">
    <source>
        <dbReference type="PROSITE" id="PS52015"/>
    </source>
</evidence>
<keyword evidence="14" id="KW-1185">Reference proteome</keyword>
<dbReference type="Pfam" id="PF03544">
    <property type="entry name" value="TonB_C"/>
    <property type="match status" value="1"/>
</dbReference>
<keyword evidence="8 11" id="KW-1133">Transmembrane helix</keyword>
<feature type="region of interest" description="Disordered" evidence="10">
    <location>
        <begin position="77"/>
        <end position="156"/>
    </location>
</feature>
<dbReference type="InterPro" id="IPR006260">
    <property type="entry name" value="TonB/TolA_C"/>
</dbReference>
<name>A0A081NIJ0_9GAMM</name>